<dbReference type="AlphaFoldDB" id="A0A4U3L8L8"/>
<feature type="domain" description="Nucleoside phosphorylase" evidence="7">
    <location>
        <begin position="22"/>
        <end position="266"/>
    </location>
</feature>
<name>A0A4U3L8L8_9BACT</name>
<evidence type="ECO:0000256" key="6">
    <source>
        <dbReference type="PIRNR" id="PIRNR000477"/>
    </source>
</evidence>
<comment type="similarity">
    <text evidence="2 6">Belongs to the PNP/MTAP phosphorylase family.</text>
</comment>
<accession>A0A4U3L8L8</accession>
<comment type="function">
    <text evidence="6">The purine nucleoside phosphorylases catalyze the phosphorolytic breakdown of the N-glycosidic bond in the beta-(deoxy)ribonucleoside molecules, with the formation of the corresponding free purine bases and pentose-1-phosphate.</text>
</comment>
<dbReference type="EMBL" id="SZQL01000003">
    <property type="protein sequence ID" value="TKK70256.1"/>
    <property type="molecule type" value="Genomic_DNA"/>
</dbReference>
<dbReference type="UniPathway" id="UPA00606"/>
<evidence type="ECO:0000256" key="3">
    <source>
        <dbReference type="ARBA" id="ARBA00011233"/>
    </source>
</evidence>
<dbReference type="SUPFAM" id="SSF53167">
    <property type="entry name" value="Purine and uridine phosphorylases"/>
    <property type="match status" value="1"/>
</dbReference>
<dbReference type="InterPro" id="IPR011270">
    <property type="entry name" value="Pur_Nuc_Pase_Ino/Guo-sp"/>
</dbReference>
<evidence type="ECO:0000313" key="9">
    <source>
        <dbReference type="Proteomes" id="UP000305848"/>
    </source>
</evidence>
<dbReference type="GO" id="GO:0004731">
    <property type="term" value="F:purine-nucleoside phosphorylase activity"/>
    <property type="evidence" value="ECO:0007669"/>
    <property type="project" value="UniProtKB-EC"/>
</dbReference>
<dbReference type="NCBIfam" id="NF006054">
    <property type="entry name" value="PRK08202.1"/>
    <property type="match status" value="1"/>
</dbReference>
<gene>
    <name evidence="8" type="ORF">FC093_05780</name>
</gene>
<keyword evidence="5 6" id="KW-0808">Transferase</keyword>
<dbReference type="Proteomes" id="UP000305848">
    <property type="component" value="Unassembled WGS sequence"/>
</dbReference>
<dbReference type="Pfam" id="PF01048">
    <property type="entry name" value="PNP_UDP_1"/>
    <property type="match status" value="1"/>
</dbReference>
<evidence type="ECO:0000259" key="7">
    <source>
        <dbReference type="Pfam" id="PF01048"/>
    </source>
</evidence>
<dbReference type="GO" id="GO:0009116">
    <property type="term" value="P:nucleoside metabolic process"/>
    <property type="evidence" value="ECO:0007669"/>
    <property type="project" value="InterPro"/>
</dbReference>
<evidence type="ECO:0000256" key="2">
    <source>
        <dbReference type="ARBA" id="ARBA00006751"/>
    </source>
</evidence>
<comment type="subunit">
    <text evidence="3">Homotrimer.</text>
</comment>
<dbReference type="CDD" id="cd09009">
    <property type="entry name" value="PNP-EcPNPII_like"/>
    <property type="match status" value="1"/>
</dbReference>
<evidence type="ECO:0000313" key="8">
    <source>
        <dbReference type="EMBL" id="TKK70256.1"/>
    </source>
</evidence>
<sequence length="270" mass="29760">MNTLYEAADFLKQKGIHEPFAGIVLGTGLHQFIHYINNPVVIPYSDIPNFPLSTVEFHKGNLIYGNIGEKKVLAMQGRFHFYEGYTMQQVVFPIRVMKLLGIQYLLLTNAAGGINLNFKKGDLALINDHINLQTGNPLTGKNIDALGSRFPDMSEPYNKYLCNVLQQAADKLNVPLKEGVYAAVNGPNLETKAEYRYLKIIGADMVGMSTVPEVIAANHAQLPCAAVSVITDECDPDNLQPINNIAEIIEVAGKADKQLSQILYQTILSL</sequence>
<dbReference type="InterPro" id="IPR018099">
    <property type="entry name" value="Purine_phosphorylase-2_CS"/>
</dbReference>
<dbReference type="PIRSF" id="PIRSF000477">
    <property type="entry name" value="PurNPase"/>
    <property type="match status" value="1"/>
</dbReference>
<dbReference type="NCBIfam" id="TIGR01700">
    <property type="entry name" value="PNPH"/>
    <property type="match status" value="1"/>
</dbReference>
<dbReference type="EC" id="2.4.2.1" evidence="6"/>
<proteinExistence type="inferred from homology"/>
<evidence type="ECO:0000256" key="5">
    <source>
        <dbReference type="ARBA" id="ARBA00022679"/>
    </source>
</evidence>
<evidence type="ECO:0000256" key="4">
    <source>
        <dbReference type="ARBA" id="ARBA00022676"/>
    </source>
</evidence>
<dbReference type="NCBIfam" id="TIGR01697">
    <property type="entry name" value="PNPH-PUNA-XAPA"/>
    <property type="match status" value="1"/>
</dbReference>
<dbReference type="InterPro" id="IPR000845">
    <property type="entry name" value="Nucleoside_phosphorylase_d"/>
</dbReference>
<keyword evidence="9" id="KW-1185">Reference proteome</keyword>
<dbReference type="PANTHER" id="PTHR11904">
    <property type="entry name" value="METHYLTHIOADENOSINE/PURINE NUCLEOSIDE PHOSPHORYLASE"/>
    <property type="match status" value="1"/>
</dbReference>
<organism evidence="8 9">
    <name type="scientific">Ilyomonas limi</name>
    <dbReference type="NCBI Taxonomy" id="2575867"/>
    <lineage>
        <taxon>Bacteria</taxon>
        <taxon>Pseudomonadati</taxon>
        <taxon>Bacteroidota</taxon>
        <taxon>Chitinophagia</taxon>
        <taxon>Chitinophagales</taxon>
        <taxon>Chitinophagaceae</taxon>
        <taxon>Ilyomonas</taxon>
    </lineage>
</organism>
<comment type="caution">
    <text evidence="8">The sequence shown here is derived from an EMBL/GenBank/DDBJ whole genome shotgun (WGS) entry which is preliminary data.</text>
</comment>
<protein>
    <recommendedName>
        <fullName evidence="6">Purine nucleoside phosphorylase</fullName>
        <ecNumber evidence="6">2.4.2.1</ecNumber>
    </recommendedName>
    <alternativeName>
        <fullName evidence="6">Inosine-guanosine phosphorylase</fullName>
    </alternativeName>
</protein>
<dbReference type="Gene3D" id="3.40.50.1580">
    <property type="entry name" value="Nucleoside phosphorylase domain"/>
    <property type="match status" value="1"/>
</dbReference>
<dbReference type="PROSITE" id="PS01240">
    <property type="entry name" value="PNP_MTAP_2"/>
    <property type="match status" value="1"/>
</dbReference>
<dbReference type="PANTHER" id="PTHR11904:SF9">
    <property type="entry name" value="PURINE NUCLEOSIDE PHOSPHORYLASE-RELATED"/>
    <property type="match status" value="1"/>
</dbReference>
<dbReference type="InterPro" id="IPR011268">
    <property type="entry name" value="Purine_phosphorylase"/>
</dbReference>
<dbReference type="RefSeq" id="WP_137260801.1">
    <property type="nucleotide sequence ID" value="NZ_SZQL01000003.1"/>
</dbReference>
<comment type="pathway">
    <text evidence="1 6">Purine metabolism; purine nucleoside salvage.</text>
</comment>
<evidence type="ECO:0000256" key="1">
    <source>
        <dbReference type="ARBA" id="ARBA00005058"/>
    </source>
</evidence>
<dbReference type="GO" id="GO:0005737">
    <property type="term" value="C:cytoplasm"/>
    <property type="evidence" value="ECO:0007669"/>
    <property type="project" value="TreeGrafter"/>
</dbReference>
<dbReference type="OrthoDB" id="1523230at2"/>
<dbReference type="InterPro" id="IPR035994">
    <property type="entry name" value="Nucleoside_phosphorylase_sf"/>
</dbReference>
<keyword evidence="4 6" id="KW-0328">Glycosyltransferase</keyword>
<reference evidence="8 9" key="1">
    <citation type="submission" date="2019-05" db="EMBL/GenBank/DDBJ databases">
        <title>Panacibacter sp. strain 17mud1-8 Genome sequencing and assembly.</title>
        <authorList>
            <person name="Chhetri G."/>
        </authorList>
    </citation>
    <scope>NUCLEOTIDE SEQUENCE [LARGE SCALE GENOMIC DNA]</scope>
    <source>
        <strain evidence="8 9">17mud1-8</strain>
    </source>
</reference>